<feature type="domain" description="RRM" evidence="4">
    <location>
        <begin position="554"/>
        <end position="635"/>
    </location>
</feature>
<feature type="compositionally biased region" description="Basic and acidic residues" evidence="3">
    <location>
        <begin position="32"/>
        <end position="44"/>
    </location>
</feature>
<dbReference type="GO" id="GO:0008143">
    <property type="term" value="F:poly(A) binding"/>
    <property type="evidence" value="ECO:0007669"/>
    <property type="project" value="TreeGrafter"/>
</dbReference>
<feature type="compositionally biased region" description="Acidic residues" evidence="3">
    <location>
        <begin position="224"/>
        <end position="233"/>
    </location>
</feature>
<feature type="region of interest" description="Disordered" evidence="3">
    <location>
        <begin position="631"/>
        <end position="686"/>
    </location>
</feature>
<dbReference type="Gene3D" id="3.30.70.330">
    <property type="match status" value="2"/>
</dbReference>
<sequence>MHSEEPEHQPNLSFKVDAAPAVTPDPKSSSKGQREARELTEAVEKLVNAKKRKIDDGAKQAVKKGKVEVKTQKKKKDESSSSDDSSSEEEQKAKVVTKKVQKETKSPVEESSSEESSSDEVKVVVKKGVKATKPPVEESSGEDESSSDEEPHAKAALPPKKQQLDAKNGLVSAPKKGKAESSSSSSESSDSESDEDEKKPPAVSQVKKLPQTGTKKASAASSESDSDSSSDEELPAKASAPKIVPQGVTNKKAKSSSSSDESESSEESDSDEEKAPATKKVALTATNNKAQSSDDSDDSDSDESSDEDEAPATKAVVGSKRPSSVAQTKESKKVKVATQKESSSSESSSNTSDDEEESEDEKLSKTPKKNGKVITKKESSSSEESSSDSSDDEEQSEDEKPTKTPKNNSTDVEMVDAATPHATTKKTDLQSAKKAPKTPVTSEVQSTDSKTLFVGNLPFEVERPDVESFFEGAGEIVDIRFAMDKEQRFKGFGHVEFATTEAAQKALKLNGQSLNGRQLRLDLARERGERASYTPYSGSRENSSFQKGGRGQAQKIFVRGFDTSLGENEIRSALGEHFETCGEITRISIPTNYETGAIKGMAYLEFKDADGFNKALELSGSQLGDQYLTVEEAKPPRSDNRDAWGSGRGAGRSGGGRSGGRDGGGRFGGRGGGRGRGRGTPYKPSVTAVASDVAALDCN</sequence>
<dbReference type="InterPro" id="IPR034350">
    <property type="entry name" value="NUCL_RRM2"/>
</dbReference>
<feature type="compositionally biased region" description="Basic and acidic residues" evidence="3">
    <location>
        <begin position="631"/>
        <end position="642"/>
    </location>
</feature>
<evidence type="ECO:0000259" key="4">
    <source>
        <dbReference type="PROSITE" id="PS50102"/>
    </source>
</evidence>
<accession>A0A6A6L6X4</accession>
<feature type="compositionally biased region" description="Acidic residues" evidence="3">
    <location>
        <begin position="139"/>
        <end position="148"/>
    </location>
</feature>
<dbReference type="InterPro" id="IPR035979">
    <property type="entry name" value="RBD_domain_sf"/>
</dbReference>
<feature type="domain" description="RRM" evidence="4">
    <location>
        <begin position="450"/>
        <end position="526"/>
    </location>
</feature>
<dbReference type="Proteomes" id="UP000467840">
    <property type="component" value="Chromosome 7"/>
</dbReference>
<feature type="region of interest" description="Disordered" evidence="3">
    <location>
        <begin position="1"/>
        <end position="444"/>
    </location>
</feature>
<comment type="caution">
    <text evidence="5">The sequence shown here is derived from an EMBL/GenBank/DDBJ whole genome shotgun (WGS) entry which is preliminary data.</text>
</comment>
<keyword evidence="6" id="KW-1185">Reference proteome</keyword>
<feature type="compositionally biased region" description="Acidic residues" evidence="3">
    <location>
        <begin position="385"/>
        <end position="397"/>
    </location>
</feature>
<feature type="region of interest" description="Disordered" evidence="3">
    <location>
        <begin position="530"/>
        <end position="549"/>
    </location>
</feature>
<proteinExistence type="predicted"/>
<evidence type="ECO:0000313" key="5">
    <source>
        <dbReference type="EMBL" id="KAF2295399.1"/>
    </source>
</evidence>
<dbReference type="EMBL" id="JAAGAX010000013">
    <property type="protein sequence ID" value="KAF2295399.1"/>
    <property type="molecule type" value="Genomic_DNA"/>
</dbReference>
<gene>
    <name evidence="5" type="ORF">GH714_032757</name>
</gene>
<dbReference type="CDD" id="cd12451">
    <property type="entry name" value="RRM2_NUCLs"/>
    <property type="match status" value="1"/>
</dbReference>
<name>A0A6A6L6X4_HEVBR</name>
<feature type="compositionally biased region" description="Gly residues" evidence="3">
    <location>
        <begin position="665"/>
        <end position="674"/>
    </location>
</feature>
<feature type="compositionally biased region" description="Acidic residues" evidence="3">
    <location>
        <begin position="260"/>
        <end position="272"/>
    </location>
</feature>
<dbReference type="PROSITE" id="PS50102">
    <property type="entry name" value="RRM"/>
    <property type="match status" value="2"/>
</dbReference>
<evidence type="ECO:0000256" key="2">
    <source>
        <dbReference type="PROSITE-ProRule" id="PRU00176"/>
    </source>
</evidence>
<feature type="compositionally biased region" description="Low complexity" evidence="3">
    <location>
        <begin position="341"/>
        <end position="351"/>
    </location>
</feature>
<feature type="compositionally biased region" description="Polar residues" evidence="3">
    <location>
        <begin position="534"/>
        <end position="546"/>
    </location>
</feature>
<dbReference type="Pfam" id="PF00076">
    <property type="entry name" value="RRM_1"/>
    <property type="match status" value="2"/>
</dbReference>
<organism evidence="5 6">
    <name type="scientific">Hevea brasiliensis</name>
    <name type="common">Para rubber tree</name>
    <name type="synonym">Siphonia brasiliensis</name>
    <dbReference type="NCBI Taxonomy" id="3981"/>
    <lineage>
        <taxon>Eukaryota</taxon>
        <taxon>Viridiplantae</taxon>
        <taxon>Streptophyta</taxon>
        <taxon>Embryophyta</taxon>
        <taxon>Tracheophyta</taxon>
        <taxon>Spermatophyta</taxon>
        <taxon>Magnoliopsida</taxon>
        <taxon>eudicotyledons</taxon>
        <taxon>Gunneridae</taxon>
        <taxon>Pentapetalae</taxon>
        <taxon>rosids</taxon>
        <taxon>fabids</taxon>
        <taxon>Malpighiales</taxon>
        <taxon>Euphorbiaceae</taxon>
        <taxon>Crotonoideae</taxon>
        <taxon>Micrandreae</taxon>
        <taxon>Hevea</taxon>
    </lineage>
</organism>
<dbReference type="SUPFAM" id="SSF54928">
    <property type="entry name" value="RNA-binding domain, RBD"/>
    <property type="match status" value="2"/>
</dbReference>
<evidence type="ECO:0000256" key="1">
    <source>
        <dbReference type="ARBA" id="ARBA00022884"/>
    </source>
</evidence>
<evidence type="ECO:0000313" key="6">
    <source>
        <dbReference type="Proteomes" id="UP000467840"/>
    </source>
</evidence>
<keyword evidence="1 2" id="KW-0694">RNA-binding</keyword>
<dbReference type="PANTHER" id="PTHR23236:SF11">
    <property type="entry name" value="EUKARYOTIC TRANSLATION INITIATION FACTOR 4H"/>
    <property type="match status" value="1"/>
</dbReference>
<dbReference type="InterPro" id="IPR012677">
    <property type="entry name" value="Nucleotide-bd_a/b_plait_sf"/>
</dbReference>
<feature type="compositionally biased region" description="Gly residues" evidence="3">
    <location>
        <begin position="646"/>
        <end position="658"/>
    </location>
</feature>
<feature type="compositionally biased region" description="Basic and acidic residues" evidence="3">
    <location>
        <begin position="65"/>
        <end position="79"/>
    </location>
</feature>
<protein>
    <recommendedName>
        <fullName evidence="4">RRM domain-containing protein</fullName>
    </recommendedName>
</protein>
<dbReference type="InterPro" id="IPR000504">
    <property type="entry name" value="RRM_dom"/>
</dbReference>
<feature type="compositionally biased region" description="Acidic residues" evidence="3">
    <location>
        <begin position="294"/>
        <end position="310"/>
    </location>
</feature>
<dbReference type="PANTHER" id="PTHR23236">
    <property type="entry name" value="EUKARYOTIC TRANSLATION INITIATION FACTOR 4B/4H"/>
    <property type="match status" value="1"/>
</dbReference>
<dbReference type="AlphaFoldDB" id="A0A6A6L6X4"/>
<evidence type="ECO:0000256" key="3">
    <source>
        <dbReference type="SAM" id="MobiDB-lite"/>
    </source>
</evidence>
<dbReference type="SMART" id="SM00360">
    <property type="entry name" value="RRM"/>
    <property type="match status" value="2"/>
</dbReference>
<reference evidence="5 6" key="1">
    <citation type="journal article" date="2020" name="Mol. Plant">
        <title>The Chromosome-Based Rubber Tree Genome Provides New Insights into Spurge Genome Evolution and Rubber Biosynthesis.</title>
        <authorList>
            <person name="Liu J."/>
            <person name="Shi C."/>
            <person name="Shi C.C."/>
            <person name="Li W."/>
            <person name="Zhang Q.J."/>
            <person name="Zhang Y."/>
            <person name="Li K."/>
            <person name="Lu H.F."/>
            <person name="Shi C."/>
            <person name="Zhu S.T."/>
            <person name="Xiao Z.Y."/>
            <person name="Nan H."/>
            <person name="Yue Y."/>
            <person name="Zhu X.G."/>
            <person name="Wu Y."/>
            <person name="Hong X.N."/>
            <person name="Fan G.Y."/>
            <person name="Tong Y."/>
            <person name="Zhang D."/>
            <person name="Mao C.L."/>
            <person name="Liu Y.L."/>
            <person name="Hao S.J."/>
            <person name="Liu W.Q."/>
            <person name="Lv M.Q."/>
            <person name="Zhang H.B."/>
            <person name="Liu Y."/>
            <person name="Hu-Tang G.R."/>
            <person name="Wang J.P."/>
            <person name="Wang J.H."/>
            <person name="Sun Y.H."/>
            <person name="Ni S.B."/>
            <person name="Chen W.B."/>
            <person name="Zhang X.C."/>
            <person name="Jiao Y.N."/>
            <person name="Eichler E.E."/>
            <person name="Li G.H."/>
            <person name="Liu X."/>
            <person name="Gao L.Z."/>
        </authorList>
    </citation>
    <scope>NUCLEOTIDE SEQUENCE [LARGE SCALE GENOMIC DNA]</scope>
    <source>
        <strain evidence="6">cv. GT1</strain>
        <tissue evidence="5">Leaf</tissue>
    </source>
</reference>